<comment type="caution">
    <text evidence="6">The sequence shown here is derived from an EMBL/GenBank/DDBJ whole genome shotgun (WGS) entry which is preliminary data.</text>
</comment>
<dbReference type="STRING" id="1349421.OI18_14030"/>
<dbReference type="SUPFAM" id="SSF88946">
    <property type="entry name" value="Sigma2 domain of RNA polymerase sigma factors"/>
    <property type="match status" value="1"/>
</dbReference>
<evidence type="ECO:0000259" key="5">
    <source>
        <dbReference type="Pfam" id="PF20239"/>
    </source>
</evidence>
<dbReference type="GO" id="GO:0006352">
    <property type="term" value="P:DNA-templated transcription initiation"/>
    <property type="evidence" value="ECO:0007669"/>
    <property type="project" value="InterPro"/>
</dbReference>
<reference evidence="6 7" key="1">
    <citation type="submission" date="2014-11" db="EMBL/GenBank/DDBJ databases">
        <title>Genome sequence of Flavihumibacter solisilvae 3-3.</title>
        <authorList>
            <person name="Zhou G."/>
            <person name="Li M."/>
            <person name="Wang G."/>
        </authorList>
    </citation>
    <scope>NUCLEOTIDE SEQUENCE [LARGE SCALE GENOMIC DNA]</scope>
    <source>
        <strain evidence="6 7">3-3</strain>
    </source>
</reference>
<gene>
    <name evidence="6" type="ORF">OI18_14030</name>
</gene>
<organism evidence="6 7">
    <name type="scientific">Flavihumibacter solisilvae</name>
    <dbReference type="NCBI Taxonomy" id="1349421"/>
    <lineage>
        <taxon>Bacteria</taxon>
        <taxon>Pseudomonadati</taxon>
        <taxon>Bacteroidota</taxon>
        <taxon>Chitinophagia</taxon>
        <taxon>Chitinophagales</taxon>
        <taxon>Chitinophagaceae</taxon>
        <taxon>Flavihumibacter</taxon>
    </lineage>
</organism>
<dbReference type="PROSITE" id="PS01063">
    <property type="entry name" value="SIGMA70_ECF"/>
    <property type="match status" value="1"/>
</dbReference>
<feature type="domain" description="RNA polymerase sigma factor 70 region 4 type 2" evidence="4">
    <location>
        <begin position="120"/>
        <end position="172"/>
    </location>
</feature>
<feature type="domain" description="DUF6596" evidence="5">
    <location>
        <begin position="190"/>
        <end position="291"/>
    </location>
</feature>
<dbReference type="InterPro" id="IPR013249">
    <property type="entry name" value="RNA_pol_sigma70_r4_t2"/>
</dbReference>
<keyword evidence="2" id="KW-0804">Transcription</keyword>
<accession>A0A0C1L3D2</accession>
<name>A0A0C1L3D2_9BACT</name>
<dbReference type="PANTHER" id="PTHR47756">
    <property type="entry name" value="BLL6612 PROTEIN-RELATED"/>
    <property type="match status" value="1"/>
</dbReference>
<evidence type="ECO:0000256" key="2">
    <source>
        <dbReference type="RuleBase" id="RU000716"/>
    </source>
</evidence>
<dbReference type="InterPro" id="IPR014284">
    <property type="entry name" value="RNA_pol_sigma-70_dom"/>
</dbReference>
<dbReference type="PANTHER" id="PTHR47756:SF2">
    <property type="entry name" value="BLL6612 PROTEIN"/>
    <property type="match status" value="1"/>
</dbReference>
<dbReference type="Proteomes" id="UP000031408">
    <property type="component" value="Unassembled WGS sequence"/>
</dbReference>
<feature type="repeat" description="TPR" evidence="1">
    <location>
        <begin position="371"/>
        <end position="404"/>
    </location>
</feature>
<dbReference type="AlphaFoldDB" id="A0A0C1L3D2"/>
<evidence type="ECO:0000259" key="3">
    <source>
        <dbReference type="Pfam" id="PF04542"/>
    </source>
</evidence>
<evidence type="ECO:0000256" key="1">
    <source>
        <dbReference type="PROSITE-ProRule" id="PRU00339"/>
    </source>
</evidence>
<dbReference type="InterPro" id="IPR013324">
    <property type="entry name" value="RNA_pol_sigma_r3/r4-like"/>
</dbReference>
<dbReference type="NCBIfam" id="TIGR02937">
    <property type="entry name" value="sigma70-ECF"/>
    <property type="match status" value="1"/>
</dbReference>
<dbReference type="InterPro" id="IPR013325">
    <property type="entry name" value="RNA_pol_sigma_r2"/>
</dbReference>
<dbReference type="GO" id="GO:0016987">
    <property type="term" value="F:sigma factor activity"/>
    <property type="evidence" value="ECO:0007669"/>
    <property type="project" value="UniProtKB-KW"/>
</dbReference>
<dbReference type="SUPFAM" id="SSF88659">
    <property type="entry name" value="Sigma3 and sigma4 domains of RNA polymerase sigma factors"/>
    <property type="match status" value="1"/>
</dbReference>
<protein>
    <recommendedName>
        <fullName evidence="2">RNA polymerase sigma factor</fullName>
    </recommendedName>
</protein>
<evidence type="ECO:0000313" key="6">
    <source>
        <dbReference type="EMBL" id="KIC94111.1"/>
    </source>
</evidence>
<dbReference type="InterPro" id="IPR019734">
    <property type="entry name" value="TPR_rpt"/>
</dbReference>
<evidence type="ECO:0000313" key="7">
    <source>
        <dbReference type="Proteomes" id="UP000031408"/>
    </source>
</evidence>
<dbReference type="Pfam" id="PF04542">
    <property type="entry name" value="Sigma70_r2"/>
    <property type="match status" value="1"/>
</dbReference>
<dbReference type="InterPro" id="IPR000838">
    <property type="entry name" value="RNA_pol_sigma70_ECF_CS"/>
</dbReference>
<keyword evidence="7" id="KW-1185">Reference proteome</keyword>
<keyword evidence="2" id="KW-0238">DNA-binding</keyword>
<sequence length="432" mass="48886">MDGTEVSKLVSHLFRHESGKMTSVLARLLGMQHLHLAQDIIQDTLLQAMNSWPYSGIPENPQAWLYHVARNKAIDALRRNKKFREIRSRYAMLLQSEWTLSPTVHQLFMDNEIEDSQLRMMFACCHPSIPTESQVALVLKTLCGLSISEIAHAFLTTDETIAKRIYRAKEKIRTECIELEVPEGDALKDRLDAVLKSLYLLFNEGYNASNPAHFIRENLCSEAMRLCALLCSHPLTGLPRTHALMALCCFQSSRLSSRLDENGQIILLKYQDRSTWDKELISNGFAHLELAAEPFEVSAYHLEAAIASRHAAAASFGQTDWLSIFNLYEHLFRLQPNPVVAMNRAIASAYAIGIGYAIGELHRITGLEGHYLYHASLGELYIELSEFEKAHGYFEKAYELASSEPEKQLLSARMALCKMKSPAERGIHVKHL</sequence>
<dbReference type="InterPro" id="IPR046531">
    <property type="entry name" value="DUF6596"/>
</dbReference>
<dbReference type="InterPro" id="IPR036388">
    <property type="entry name" value="WH-like_DNA-bd_sf"/>
</dbReference>
<dbReference type="Pfam" id="PF08281">
    <property type="entry name" value="Sigma70_r4_2"/>
    <property type="match status" value="1"/>
</dbReference>
<keyword evidence="1" id="KW-0802">TPR repeat</keyword>
<dbReference type="PROSITE" id="PS50005">
    <property type="entry name" value="TPR"/>
    <property type="match status" value="1"/>
</dbReference>
<dbReference type="Gene3D" id="1.10.10.10">
    <property type="entry name" value="Winged helix-like DNA-binding domain superfamily/Winged helix DNA-binding domain"/>
    <property type="match status" value="1"/>
</dbReference>
<dbReference type="EMBL" id="JSVC01000015">
    <property type="protein sequence ID" value="KIC94111.1"/>
    <property type="molecule type" value="Genomic_DNA"/>
</dbReference>
<dbReference type="GO" id="GO:0003677">
    <property type="term" value="F:DNA binding"/>
    <property type="evidence" value="ECO:0007669"/>
    <property type="project" value="UniProtKB-KW"/>
</dbReference>
<dbReference type="InterPro" id="IPR007627">
    <property type="entry name" value="RNA_pol_sigma70_r2"/>
</dbReference>
<dbReference type="RefSeq" id="WP_039140721.1">
    <property type="nucleotide sequence ID" value="NZ_JSVC01000015.1"/>
</dbReference>
<proteinExistence type="inferred from homology"/>
<dbReference type="Pfam" id="PF20239">
    <property type="entry name" value="DUF6596"/>
    <property type="match status" value="1"/>
</dbReference>
<keyword evidence="2" id="KW-0805">Transcription regulation</keyword>
<feature type="domain" description="RNA polymerase sigma-70 region 2" evidence="3">
    <location>
        <begin position="13"/>
        <end position="82"/>
    </location>
</feature>
<dbReference type="Gene3D" id="1.10.1740.10">
    <property type="match status" value="1"/>
</dbReference>
<comment type="similarity">
    <text evidence="2">Belongs to the sigma-70 factor family. ECF subfamily.</text>
</comment>
<evidence type="ECO:0000259" key="4">
    <source>
        <dbReference type="Pfam" id="PF08281"/>
    </source>
</evidence>
<keyword evidence="2" id="KW-0731">Sigma factor</keyword>